<organism evidence="3 4">
    <name type="scientific">Brumicola pallidula DSM 14239 = ACAM 615</name>
    <dbReference type="NCBI Taxonomy" id="1121922"/>
    <lineage>
        <taxon>Bacteria</taxon>
        <taxon>Pseudomonadati</taxon>
        <taxon>Pseudomonadota</taxon>
        <taxon>Gammaproteobacteria</taxon>
        <taxon>Alteromonadales</taxon>
        <taxon>Alteromonadaceae</taxon>
        <taxon>Brumicola</taxon>
    </lineage>
</organism>
<sequence>MHKLLIATCITTVLSTPALAVTPEEALASRFRAAEALMDANLIKESVPGAAIGIVHDQALIWSHQFGVESFKTNNPVTNDTLFSICSVSKLFNGIAAMNLVEEGSLGLDTPLSQYNSALAMTDKQGSEEPVTARGILSHVAGLPREGMRDYWADTSFPDMAALFDIVSAQEQLYRPYDHWQYSNLGMSMLGDVISKVSGISWGDYIEQNIFTPLGMKGSTTDMPFDLVGNGFAQGYYVRTAKGERNAVEKHSFKAFAPAAGVASSVHDMAKFASWHFRLHEKGGEEILKATTLKNMQRVHWVGADFNEPAWGLAYATRRYDGKTVWGHGGYCPGARTEFIMRLPTKIGVVMMVSVNDISPSAVVETIYSLTEAAITKAYGKKALDVREKAAVPDGSKDESKVNLSDYEGAYHSVNYPSDRYIGVNENGLFAMPIFNNDPVGNMQTWVHEEGDTFRRKRDDGTLAEAITFERHADGDVSALLQHSYRLMKR</sequence>
<dbReference type="SUPFAM" id="SSF56601">
    <property type="entry name" value="beta-lactamase/transpeptidase-like"/>
    <property type="match status" value="1"/>
</dbReference>
<feature type="domain" description="Beta-lactamase-related" evidence="2">
    <location>
        <begin position="37"/>
        <end position="358"/>
    </location>
</feature>
<dbReference type="PANTHER" id="PTHR46825">
    <property type="entry name" value="D-ALANYL-D-ALANINE-CARBOXYPEPTIDASE/ENDOPEPTIDASE AMPH"/>
    <property type="match status" value="1"/>
</dbReference>
<dbReference type="InterPro" id="IPR012338">
    <property type="entry name" value="Beta-lactam/transpept-like"/>
</dbReference>
<dbReference type="InterPro" id="IPR001466">
    <property type="entry name" value="Beta-lactam-related"/>
</dbReference>
<comment type="caution">
    <text evidence="3">The sequence shown here is derived from an EMBL/GenBank/DDBJ whole genome shotgun (WGS) entry which is preliminary data.</text>
</comment>
<dbReference type="EMBL" id="BAEQ01000024">
    <property type="protein sequence ID" value="GAC28471.1"/>
    <property type="molecule type" value="Genomic_DNA"/>
</dbReference>
<keyword evidence="1" id="KW-0732">Signal</keyword>
<reference evidence="4" key="1">
    <citation type="journal article" date="2014" name="Environ. Microbiol.">
        <title>Comparative genomics of the marine bacterial genus Glaciecola reveals the high degree of genomic diversity and genomic characteristic for cold adaptation.</title>
        <authorList>
            <person name="Qin Q.L."/>
            <person name="Xie B.B."/>
            <person name="Yu Y."/>
            <person name="Shu Y.L."/>
            <person name="Rong J.C."/>
            <person name="Zhang Y.J."/>
            <person name="Zhao D.L."/>
            <person name="Chen X.L."/>
            <person name="Zhang X.Y."/>
            <person name="Chen B."/>
            <person name="Zhou B.C."/>
            <person name="Zhang Y.Z."/>
        </authorList>
    </citation>
    <scope>NUCLEOTIDE SEQUENCE [LARGE SCALE GENOMIC DNA]</scope>
    <source>
        <strain evidence="4">ACAM 615</strain>
    </source>
</reference>
<dbReference type="PANTHER" id="PTHR46825:SF9">
    <property type="entry name" value="BETA-LACTAMASE-RELATED DOMAIN-CONTAINING PROTEIN"/>
    <property type="match status" value="1"/>
</dbReference>
<accession>K6YWX0</accession>
<evidence type="ECO:0000256" key="1">
    <source>
        <dbReference type="SAM" id="SignalP"/>
    </source>
</evidence>
<feature type="chain" id="PRO_5003897802" description="Beta-lactamase-related domain-containing protein" evidence="1">
    <location>
        <begin position="21"/>
        <end position="490"/>
    </location>
</feature>
<name>K6YWX0_9ALTE</name>
<evidence type="ECO:0000259" key="2">
    <source>
        <dbReference type="Pfam" id="PF00144"/>
    </source>
</evidence>
<evidence type="ECO:0000313" key="4">
    <source>
        <dbReference type="Proteomes" id="UP000006251"/>
    </source>
</evidence>
<dbReference type="OrthoDB" id="119951at2"/>
<feature type="signal peptide" evidence="1">
    <location>
        <begin position="1"/>
        <end position="20"/>
    </location>
</feature>
<dbReference type="STRING" id="1121922.GCA_000428905_02860"/>
<proteinExistence type="predicted"/>
<dbReference type="RefSeq" id="WP_006010675.1">
    <property type="nucleotide sequence ID" value="NZ_AUAV01000015.1"/>
</dbReference>
<protein>
    <recommendedName>
        <fullName evidence="2">Beta-lactamase-related domain-containing protein</fullName>
    </recommendedName>
</protein>
<evidence type="ECO:0000313" key="3">
    <source>
        <dbReference type="EMBL" id="GAC28471.1"/>
    </source>
</evidence>
<keyword evidence="4" id="KW-1185">Reference proteome</keyword>
<dbReference type="AlphaFoldDB" id="K6YWX0"/>
<gene>
    <name evidence="3" type="ORF">GPAL_1607</name>
</gene>
<dbReference type="Gene3D" id="3.40.710.10">
    <property type="entry name" value="DD-peptidase/beta-lactamase superfamily"/>
    <property type="match status" value="1"/>
</dbReference>
<dbReference type="Pfam" id="PF00144">
    <property type="entry name" value="Beta-lactamase"/>
    <property type="match status" value="1"/>
</dbReference>
<dbReference type="Proteomes" id="UP000006251">
    <property type="component" value="Unassembled WGS sequence"/>
</dbReference>
<dbReference type="InterPro" id="IPR050491">
    <property type="entry name" value="AmpC-like"/>
</dbReference>